<gene>
    <name evidence="1" type="ORF">GCM10009107_50700</name>
</gene>
<evidence type="ECO:0008006" key="3">
    <source>
        <dbReference type="Google" id="ProtNLM"/>
    </source>
</evidence>
<sequence>MRVYRAGDADFADCLIERVANAAGCERAMTFDVGAAKTAGMTLLA</sequence>
<keyword evidence="2" id="KW-1185">Reference proteome</keyword>
<reference evidence="1 2" key="1">
    <citation type="journal article" date="2019" name="Int. J. Syst. Evol. Microbiol.">
        <title>The Global Catalogue of Microorganisms (GCM) 10K type strain sequencing project: providing services to taxonomists for standard genome sequencing and annotation.</title>
        <authorList>
            <consortium name="The Broad Institute Genomics Platform"/>
            <consortium name="The Broad Institute Genome Sequencing Center for Infectious Disease"/>
            <person name="Wu L."/>
            <person name="Ma J."/>
        </authorList>
    </citation>
    <scope>NUCLEOTIDE SEQUENCE [LARGE SCALE GENOMIC DNA]</scope>
    <source>
        <strain evidence="1 2">JCM 15503</strain>
    </source>
</reference>
<evidence type="ECO:0000313" key="1">
    <source>
        <dbReference type="EMBL" id="GAA0764502.1"/>
    </source>
</evidence>
<name>A0ABN1KEK5_9BURK</name>
<protein>
    <recommendedName>
        <fullName evidence="3">Type II toxin-antitoxin system VapC family toxin</fullName>
    </recommendedName>
</protein>
<evidence type="ECO:0000313" key="2">
    <source>
        <dbReference type="Proteomes" id="UP001500279"/>
    </source>
</evidence>
<accession>A0ABN1KEK5</accession>
<dbReference type="EMBL" id="BAAAEW010000042">
    <property type="protein sequence ID" value="GAA0764502.1"/>
    <property type="molecule type" value="Genomic_DNA"/>
</dbReference>
<dbReference type="RefSeq" id="WP_211361566.1">
    <property type="nucleotide sequence ID" value="NZ_BAAAEW010000042.1"/>
</dbReference>
<proteinExistence type="predicted"/>
<dbReference type="Proteomes" id="UP001500279">
    <property type="component" value="Unassembled WGS sequence"/>
</dbReference>
<comment type="caution">
    <text evidence="1">The sequence shown here is derived from an EMBL/GenBank/DDBJ whole genome shotgun (WGS) entry which is preliminary data.</text>
</comment>
<organism evidence="1 2">
    <name type="scientific">Ideonella azotifigens</name>
    <dbReference type="NCBI Taxonomy" id="513160"/>
    <lineage>
        <taxon>Bacteria</taxon>
        <taxon>Pseudomonadati</taxon>
        <taxon>Pseudomonadota</taxon>
        <taxon>Betaproteobacteria</taxon>
        <taxon>Burkholderiales</taxon>
        <taxon>Sphaerotilaceae</taxon>
        <taxon>Ideonella</taxon>
    </lineage>
</organism>